<evidence type="ECO:0000256" key="8">
    <source>
        <dbReference type="SAM" id="MobiDB-lite"/>
    </source>
</evidence>
<keyword evidence="6" id="KW-0411">Iron-sulfur</keyword>
<proteinExistence type="predicted"/>
<dbReference type="SMART" id="SM00986">
    <property type="entry name" value="UDG"/>
    <property type="match status" value="1"/>
</dbReference>
<sequence>MDETSTERPAEDPDFPTRRHILEPDCSRCDRLPEDRTRIGWGTGPLDATVMVIGEAPAAGDPDAERWRGGNLTGRAYTARHSGRRIRRLFESIGYGDRTYYTNAVKCFPRDREADEPTHREPTAAELSTCRHHLRTELERVAPDVVCPTGKHATTSVLAIGVETDGDDGDTAGELDGFLDAVLEPIDAGIGAPVVPLLHPAYQDVWRARLGYEADEYRDAIAERLATIA</sequence>
<dbReference type="InterPro" id="IPR005122">
    <property type="entry name" value="Uracil-DNA_glycosylase-like"/>
</dbReference>
<dbReference type="EMBL" id="FNPC01000011">
    <property type="protein sequence ID" value="SDY83277.1"/>
    <property type="molecule type" value="Genomic_DNA"/>
</dbReference>
<evidence type="ECO:0000256" key="6">
    <source>
        <dbReference type="ARBA" id="ARBA00023014"/>
    </source>
</evidence>
<dbReference type="Proteomes" id="UP000199079">
    <property type="component" value="Unassembled WGS sequence"/>
</dbReference>
<keyword evidence="11" id="KW-1185">Reference proteome</keyword>
<keyword evidence="4" id="KW-0378">Hydrolase</keyword>
<evidence type="ECO:0000256" key="1">
    <source>
        <dbReference type="ARBA" id="ARBA00022485"/>
    </source>
</evidence>
<dbReference type="AlphaFoldDB" id="A0A1H3N2X8"/>
<keyword evidence="1" id="KW-0004">4Fe-4S</keyword>
<evidence type="ECO:0000256" key="2">
    <source>
        <dbReference type="ARBA" id="ARBA00022723"/>
    </source>
</evidence>
<reference evidence="11" key="1">
    <citation type="submission" date="2016-10" db="EMBL/GenBank/DDBJ databases">
        <authorList>
            <person name="Varghese N."/>
            <person name="Submissions S."/>
        </authorList>
    </citation>
    <scope>NUCLEOTIDE SEQUENCE [LARGE SCALE GENOMIC DNA]</scope>
    <source>
        <strain evidence="11">DC30,IBRC 10041,KCTC 4046</strain>
    </source>
</reference>
<evidence type="ECO:0000313" key="10">
    <source>
        <dbReference type="EMBL" id="SDY83277.1"/>
    </source>
</evidence>
<feature type="domain" description="Uracil-DNA glycosylase-like" evidence="9">
    <location>
        <begin position="41"/>
        <end position="210"/>
    </location>
</feature>
<organism evidence="10 11">
    <name type="scientific">Halopenitus persicus</name>
    <dbReference type="NCBI Taxonomy" id="1048396"/>
    <lineage>
        <taxon>Archaea</taxon>
        <taxon>Methanobacteriati</taxon>
        <taxon>Methanobacteriota</taxon>
        <taxon>Stenosarchaea group</taxon>
        <taxon>Halobacteria</taxon>
        <taxon>Halobacteriales</taxon>
        <taxon>Haloferacaceae</taxon>
        <taxon>Halopenitus</taxon>
    </lineage>
</organism>
<protein>
    <submittedName>
        <fullName evidence="10">Uracil-DNA glycosylase, family 4</fullName>
    </submittedName>
</protein>
<dbReference type="GO" id="GO:0051539">
    <property type="term" value="F:4 iron, 4 sulfur cluster binding"/>
    <property type="evidence" value="ECO:0007669"/>
    <property type="project" value="UniProtKB-KW"/>
</dbReference>
<dbReference type="GO" id="GO:0046872">
    <property type="term" value="F:metal ion binding"/>
    <property type="evidence" value="ECO:0007669"/>
    <property type="project" value="UniProtKB-KW"/>
</dbReference>
<keyword evidence="3" id="KW-0227">DNA damage</keyword>
<keyword evidence="5" id="KW-0408">Iron</keyword>
<feature type="region of interest" description="Disordered" evidence="8">
    <location>
        <begin position="1"/>
        <end position="21"/>
    </location>
</feature>
<dbReference type="GO" id="GO:0006281">
    <property type="term" value="P:DNA repair"/>
    <property type="evidence" value="ECO:0007669"/>
    <property type="project" value="UniProtKB-KW"/>
</dbReference>
<name>A0A1H3N2X8_9EURY</name>
<gene>
    <name evidence="10" type="ORF">SAMN05216564_11144</name>
</gene>
<dbReference type="SMART" id="SM00987">
    <property type="entry name" value="UreE_C"/>
    <property type="match status" value="1"/>
</dbReference>
<dbReference type="SUPFAM" id="SSF52141">
    <property type="entry name" value="Uracil-DNA glycosylase-like"/>
    <property type="match status" value="1"/>
</dbReference>
<evidence type="ECO:0000256" key="7">
    <source>
        <dbReference type="ARBA" id="ARBA00023204"/>
    </source>
</evidence>
<evidence type="ECO:0000256" key="4">
    <source>
        <dbReference type="ARBA" id="ARBA00022801"/>
    </source>
</evidence>
<dbReference type="PANTHER" id="PTHR33693">
    <property type="entry name" value="TYPE-5 URACIL-DNA GLYCOSYLASE"/>
    <property type="match status" value="1"/>
</dbReference>
<keyword evidence="7" id="KW-0234">DNA repair</keyword>
<evidence type="ECO:0000256" key="3">
    <source>
        <dbReference type="ARBA" id="ARBA00022763"/>
    </source>
</evidence>
<dbReference type="Gene3D" id="3.40.470.10">
    <property type="entry name" value="Uracil-DNA glycosylase-like domain"/>
    <property type="match status" value="1"/>
</dbReference>
<dbReference type="OrthoDB" id="210606at2157"/>
<accession>A0A1H3N2X8</accession>
<dbReference type="GO" id="GO:0097506">
    <property type="term" value="F:deaminated base DNA N-glycosylase activity"/>
    <property type="evidence" value="ECO:0007669"/>
    <property type="project" value="UniProtKB-ARBA"/>
</dbReference>
<evidence type="ECO:0000259" key="9">
    <source>
        <dbReference type="SMART" id="SM00986"/>
    </source>
</evidence>
<evidence type="ECO:0000256" key="5">
    <source>
        <dbReference type="ARBA" id="ARBA00023004"/>
    </source>
</evidence>
<keyword evidence="2" id="KW-0479">Metal-binding</keyword>
<dbReference type="InterPro" id="IPR051536">
    <property type="entry name" value="UDG_Type-4/5"/>
</dbReference>
<evidence type="ECO:0000313" key="11">
    <source>
        <dbReference type="Proteomes" id="UP000199079"/>
    </source>
</evidence>
<dbReference type="RefSeq" id="WP_092734612.1">
    <property type="nucleotide sequence ID" value="NZ_FNPC01000011.1"/>
</dbReference>
<dbReference type="InterPro" id="IPR036895">
    <property type="entry name" value="Uracil-DNA_glycosylase-like_sf"/>
</dbReference>
<dbReference type="Pfam" id="PF03167">
    <property type="entry name" value="UDG"/>
    <property type="match status" value="1"/>
</dbReference>